<dbReference type="Gene3D" id="2.40.170.20">
    <property type="entry name" value="TonB-dependent receptor, beta-barrel domain"/>
    <property type="match status" value="1"/>
</dbReference>
<comment type="subcellular location">
    <subcellularLocation>
        <location evidence="1 12">Cell outer membrane</location>
        <topology evidence="1 12">Multi-pass membrane protein</topology>
    </subcellularLocation>
</comment>
<keyword evidence="6" id="KW-0732">Signal</keyword>
<dbReference type="PANTHER" id="PTHR30069">
    <property type="entry name" value="TONB-DEPENDENT OUTER MEMBRANE RECEPTOR"/>
    <property type="match status" value="1"/>
</dbReference>
<dbReference type="GO" id="GO:0009279">
    <property type="term" value="C:cell outer membrane"/>
    <property type="evidence" value="ECO:0007669"/>
    <property type="project" value="UniProtKB-SubCell"/>
</dbReference>
<gene>
    <name evidence="16" type="ORF">DWG20_06370</name>
</gene>
<keyword evidence="10 16" id="KW-0675">Receptor</keyword>
<dbReference type="InterPro" id="IPR012910">
    <property type="entry name" value="Plug_dom"/>
</dbReference>
<dbReference type="Pfam" id="PF07715">
    <property type="entry name" value="Plug"/>
    <property type="match status" value="1"/>
</dbReference>
<evidence type="ECO:0000256" key="1">
    <source>
        <dbReference type="ARBA" id="ARBA00004571"/>
    </source>
</evidence>
<evidence type="ECO:0000256" key="9">
    <source>
        <dbReference type="ARBA" id="ARBA00023136"/>
    </source>
</evidence>
<evidence type="ECO:0000256" key="8">
    <source>
        <dbReference type="ARBA" id="ARBA00023077"/>
    </source>
</evidence>
<dbReference type="CDD" id="cd01347">
    <property type="entry name" value="ligand_gated_channel"/>
    <property type="match status" value="1"/>
</dbReference>
<evidence type="ECO:0000256" key="10">
    <source>
        <dbReference type="ARBA" id="ARBA00023170"/>
    </source>
</evidence>
<dbReference type="AlphaFoldDB" id="A0A345Y586"/>
<dbReference type="PROSITE" id="PS52016">
    <property type="entry name" value="TONB_DEPENDENT_REC_3"/>
    <property type="match status" value="1"/>
</dbReference>
<accession>A0A345Y586</accession>
<dbReference type="SUPFAM" id="SSF56935">
    <property type="entry name" value="Porins"/>
    <property type="match status" value="1"/>
</dbReference>
<proteinExistence type="inferred from homology"/>
<dbReference type="Proteomes" id="UP000254537">
    <property type="component" value="Chromosome"/>
</dbReference>
<feature type="domain" description="TonB-dependent receptor-like beta-barrel" evidence="14">
    <location>
        <begin position="222"/>
        <end position="641"/>
    </location>
</feature>
<dbReference type="GO" id="GO:0006811">
    <property type="term" value="P:monoatomic ion transport"/>
    <property type="evidence" value="ECO:0007669"/>
    <property type="project" value="UniProtKB-KW"/>
</dbReference>
<dbReference type="KEGG" id="ccah:DWG20_06370"/>
<evidence type="ECO:0000256" key="6">
    <source>
        <dbReference type="ARBA" id="ARBA00022729"/>
    </source>
</evidence>
<keyword evidence="7" id="KW-0406">Ion transport</keyword>
<sequence length="668" mass="73180">MWSIAGRRSSTGFLPAPTRTAPLSFVSQFERVQPAIFFLHSFAHRQRECFMKTQPFALCALAFACAHAYADTMPEYRGEEVVVTATRQATPIHKVLSDVTVIYAEEIARAGAQDLPTLLSRTSGVEVSSNGGPGQTASVFLRGAEADHTLVLVDGMRIVSATDGSTALQHIPLAEIERIEILRGPASSLYGGDAIGGVIQVFTRQGRGAPRFSVSAGAGSHDRRQVSANVSGQVDNTSFSLTASHDKTHGFSATNANNAFAFDPDADGNQNNAYSARIAQQWAPGHTVSANLFQTFATTDYDGGLDNTRPDEVHQRLTGQSIESRDAFTEAWTSTLRFARTQDKYENYTDGDFALRDSLFKTTQDEWTWQNDVKSEIGTWLAGASYVKQAVDTSSALTAKDRTIKSVFGGYQGEFGDWLTQVNLRRDENSQFGGKTTGSANLGWRFAQGWLASVGYGTAFKAPTFNDLYFPFTDFGFGFTYQGNPNLKPETSKQWEAALGYRQGDSAAKLVVFDNRIDNLIVGNADFSSVNNLNRAKIQGATLSGETRFGALSLEASATWQSPEDADSGKQLQRRTRRHASLKASYAVIEPLTVGAEVRVQGHRYSDPANTQRLDGYGVTNLFAQYAIDRSWTLDARVDNVGDKEYELARGFNTPRREYFLGVRYASK</sequence>
<evidence type="ECO:0000259" key="14">
    <source>
        <dbReference type="Pfam" id="PF00593"/>
    </source>
</evidence>
<evidence type="ECO:0000256" key="5">
    <source>
        <dbReference type="ARBA" id="ARBA00022692"/>
    </source>
</evidence>
<evidence type="ECO:0000256" key="12">
    <source>
        <dbReference type="PROSITE-ProRule" id="PRU01360"/>
    </source>
</evidence>
<dbReference type="InterPro" id="IPR036942">
    <property type="entry name" value="Beta-barrel_TonB_sf"/>
</dbReference>
<dbReference type="PANTHER" id="PTHR30069:SF53">
    <property type="entry name" value="COLICIN I RECEPTOR-RELATED"/>
    <property type="match status" value="1"/>
</dbReference>
<evidence type="ECO:0000313" key="17">
    <source>
        <dbReference type="Proteomes" id="UP000254537"/>
    </source>
</evidence>
<dbReference type="InterPro" id="IPR037066">
    <property type="entry name" value="Plug_dom_sf"/>
</dbReference>
<evidence type="ECO:0000256" key="2">
    <source>
        <dbReference type="ARBA" id="ARBA00009810"/>
    </source>
</evidence>
<dbReference type="InterPro" id="IPR000531">
    <property type="entry name" value="Beta-barrel_TonB"/>
</dbReference>
<evidence type="ECO:0000256" key="13">
    <source>
        <dbReference type="RuleBase" id="RU003357"/>
    </source>
</evidence>
<dbReference type="EMBL" id="CP031337">
    <property type="protein sequence ID" value="AXK39088.1"/>
    <property type="molecule type" value="Genomic_DNA"/>
</dbReference>
<keyword evidence="3 12" id="KW-0813">Transport</keyword>
<reference evidence="16 17" key="1">
    <citation type="submission" date="2018-07" db="EMBL/GenBank/DDBJ databases">
        <title>Crenobacter cavernae sp. nov., isolated from a karst cave.</title>
        <authorList>
            <person name="Zhu H."/>
        </authorList>
    </citation>
    <scope>NUCLEOTIDE SEQUENCE [LARGE SCALE GENOMIC DNA]</scope>
    <source>
        <strain evidence="16 17">K1W11S-77</strain>
    </source>
</reference>
<keyword evidence="4 12" id="KW-1134">Transmembrane beta strand</keyword>
<dbReference type="InterPro" id="IPR039426">
    <property type="entry name" value="TonB-dep_rcpt-like"/>
</dbReference>
<dbReference type="GO" id="GO:0015889">
    <property type="term" value="P:cobalamin transport"/>
    <property type="evidence" value="ECO:0007669"/>
    <property type="project" value="TreeGrafter"/>
</dbReference>
<evidence type="ECO:0000259" key="15">
    <source>
        <dbReference type="Pfam" id="PF07715"/>
    </source>
</evidence>
<feature type="domain" description="TonB-dependent receptor plug" evidence="15">
    <location>
        <begin position="94"/>
        <end position="198"/>
    </location>
</feature>
<protein>
    <submittedName>
        <fullName evidence="16">TonB-dependent receptor</fullName>
    </submittedName>
</protein>
<keyword evidence="5 12" id="KW-0812">Transmembrane</keyword>
<dbReference type="OrthoDB" id="183532at2"/>
<evidence type="ECO:0000313" key="16">
    <source>
        <dbReference type="EMBL" id="AXK39088.1"/>
    </source>
</evidence>
<evidence type="ECO:0000256" key="4">
    <source>
        <dbReference type="ARBA" id="ARBA00022452"/>
    </source>
</evidence>
<evidence type="ECO:0000256" key="11">
    <source>
        <dbReference type="ARBA" id="ARBA00023237"/>
    </source>
</evidence>
<organism evidence="16 17">
    <name type="scientific">Crenobacter cavernae</name>
    <dbReference type="NCBI Taxonomy" id="2290923"/>
    <lineage>
        <taxon>Bacteria</taxon>
        <taxon>Pseudomonadati</taxon>
        <taxon>Pseudomonadota</taxon>
        <taxon>Betaproteobacteria</taxon>
        <taxon>Neisseriales</taxon>
        <taxon>Neisseriaceae</taxon>
        <taxon>Crenobacter</taxon>
    </lineage>
</organism>
<dbReference type="Gene3D" id="2.170.130.10">
    <property type="entry name" value="TonB-dependent receptor, plug domain"/>
    <property type="match status" value="1"/>
</dbReference>
<evidence type="ECO:0000256" key="3">
    <source>
        <dbReference type="ARBA" id="ARBA00022448"/>
    </source>
</evidence>
<keyword evidence="11 12" id="KW-0998">Cell outer membrane</keyword>
<comment type="similarity">
    <text evidence="2 12 13">Belongs to the TonB-dependent receptor family.</text>
</comment>
<evidence type="ECO:0000256" key="7">
    <source>
        <dbReference type="ARBA" id="ARBA00023065"/>
    </source>
</evidence>
<dbReference type="Pfam" id="PF00593">
    <property type="entry name" value="TonB_dep_Rec_b-barrel"/>
    <property type="match status" value="1"/>
</dbReference>
<name>A0A345Y586_9NEIS</name>
<keyword evidence="8 13" id="KW-0798">TonB box</keyword>
<keyword evidence="9 12" id="KW-0472">Membrane</keyword>